<proteinExistence type="predicted"/>
<dbReference type="RefSeq" id="WP_029633698.1">
    <property type="nucleotide sequence ID" value="NZ_JACJTA010000039.1"/>
</dbReference>
<protein>
    <submittedName>
        <fullName evidence="1">Type II toxin-antitoxin system HicB family antitoxin</fullName>
    </submittedName>
</protein>
<name>A0ABR8GT50_9CYAN</name>
<organism evidence="1 2">
    <name type="scientific">Scytonema hofmannii FACHB-248</name>
    <dbReference type="NCBI Taxonomy" id="1842502"/>
    <lineage>
        <taxon>Bacteria</taxon>
        <taxon>Bacillati</taxon>
        <taxon>Cyanobacteriota</taxon>
        <taxon>Cyanophyceae</taxon>
        <taxon>Nostocales</taxon>
        <taxon>Scytonemataceae</taxon>
        <taxon>Scytonema</taxon>
    </lineage>
</organism>
<keyword evidence="2" id="KW-1185">Reference proteome</keyword>
<accession>A0ABR8GT50</accession>
<evidence type="ECO:0000313" key="1">
    <source>
        <dbReference type="EMBL" id="MBD2606389.1"/>
    </source>
</evidence>
<dbReference type="EMBL" id="JACJTA010000039">
    <property type="protein sequence ID" value="MBD2606389.1"/>
    <property type="molecule type" value="Genomic_DNA"/>
</dbReference>
<sequence>MNLSLLTSPSKKPSQFSYDVLIENQEDGRVLATVIGLPDCQAIGATKEEALTSLYEGLTERLAKAEIVSIEIEPPKAEHPWMKFAGMYKDNPLFNEVQAYIEADRRELDAEMEEYYRA</sequence>
<evidence type="ECO:0000313" key="2">
    <source>
        <dbReference type="Proteomes" id="UP000660380"/>
    </source>
</evidence>
<reference evidence="1 2" key="1">
    <citation type="journal article" date="2020" name="ISME J.">
        <title>Comparative genomics reveals insights into cyanobacterial evolution and habitat adaptation.</title>
        <authorList>
            <person name="Chen M.Y."/>
            <person name="Teng W.K."/>
            <person name="Zhao L."/>
            <person name="Hu C.X."/>
            <person name="Zhou Y.K."/>
            <person name="Han B.P."/>
            <person name="Song L.R."/>
            <person name="Shu W.S."/>
        </authorList>
    </citation>
    <scope>NUCLEOTIDE SEQUENCE [LARGE SCALE GENOMIC DNA]</scope>
    <source>
        <strain evidence="1 2">FACHB-248</strain>
    </source>
</reference>
<comment type="caution">
    <text evidence="1">The sequence shown here is derived from an EMBL/GenBank/DDBJ whole genome shotgun (WGS) entry which is preliminary data.</text>
</comment>
<dbReference type="SUPFAM" id="SSF143100">
    <property type="entry name" value="TTHA1013/TTHA0281-like"/>
    <property type="match status" value="1"/>
</dbReference>
<dbReference type="Proteomes" id="UP000660380">
    <property type="component" value="Unassembled WGS sequence"/>
</dbReference>
<dbReference type="Gene3D" id="3.30.160.250">
    <property type="match status" value="1"/>
</dbReference>
<gene>
    <name evidence="1" type="ORF">H6G81_18095</name>
</gene>
<dbReference type="InterPro" id="IPR035069">
    <property type="entry name" value="TTHA1013/TTHA0281-like"/>
</dbReference>